<evidence type="ECO:0000256" key="1">
    <source>
        <dbReference type="ARBA" id="ARBA00023015"/>
    </source>
</evidence>
<dbReference type="SUPFAM" id="SSF47413">
    <property type="entry name" value="lambda repressor-like DNA-binding domains"/>
    <property type="match status" value="1"/>
</dbReference>
<dbReference type="SMART" id="SM00530">
    <property type="entry name" value="HTH_XRE"/>
    <property type="match status" value="1"/>
</dbReference>
<dbReference type="GO" id="GO:0003677">
    <property type="term" value="F:DNA binding"/>
    <property type="evidence" value="ECO:0007669"/>
    <property type="project" value="UniProtKB-KW"/>
</dbReference>
<dbReference type="Proteomes" id="UP000239458">
    <property type="component" value="Unassembled WGS sequence"/>
</dbReference>
<dbReference type="EMBL" id="PCQE01000017">
    <property type="protein sequence ID" value="PRC05132.1"/>
    <property type="molecule type" value="Genomic_DNA"/>
</dbReference>
<dbReference type="InterPro" id="IPR010982">
    <property type="entry name" value="Lambda_DNA-bd_dom_sf"/>
</dbReference>
<dbReference type="RefSeq" id="WP_105225920.1">
    <property type="nucleotide sequence ID" value="NZ_PCQE01000017.1"/>
</dbReference>
<organism evidence="5 6">
    <name type="scientific">Pseudomonas cedrina</name>
    <dbReference type="NCBI Taxonomy" id="651740"/>
    <lineage>
        <taxon>Bacteria</taxon>
        <taxon>Pseudomonadati</taxon>
        <taxon>Pseudomonadota</taxon>
        <taxon>Gammaproteobacteria</taxon>
        <taxon>Pseudomonadales</taxon>
        <taxon>Pseudomonadaceae</taxon>
        <taxon>Pseudomonas</taxon>
    </lineage>
</organism>
<dbReference type="InterPro" id="IPR036286">
    <property type="entry name" value="LexA/Signal_pep-like_sf"/>
</dbReference>
<evidence type="ECO:0000313" key="6">
    <source>
        <dbReference type="Proteomes" id="UP000239458"/>
    </source>
</evidence>
<dbReference type="PANTHER" id="PTHR40661">
    <property type="match status" value="1"/>
</dbReference>
<dbReference type="Gene3D" id="2.10.109.10">
    <property type="entry name" value="Umud Fragment, subunit A"/>
    <property type="match status" value="1"/>
</dbReference>
<dbReference type="CDD" id="cd06529">
    <property type="entry name" value="S24_LexA-like"/>
    <property type="match status" value="1"/>
</dbReference>
<dbReference type="InterPro" id="IPR001387">
    <property type="entry name" value="Cro/C1-type_HTH"/>
</dbReference>
<dbReference type="SUPFAM" id="SSF51306">
    <property type="entry name" value="LexA/Signal peptidase"/>
    <property type="match status" value="1"/>
</dbReference>
<accession>A0A2S9DRE0</accession>
<dbReference type="InterPro" id="IPR015927">
    <property type="entry name" value="Peptidase_S24_S26A/B/C"/>
</dbReference>
<dbReference type="Pfam" id="PF01381">
    <property type="entry name" value="HTH_3"/>
    <property type="match status" value="1"/>
</dbReference>
<dbReference type="PANTHER" id="PTHR40661:SF2">
    <property type="entry name" value="HTH-TYPE TRANSCRIPTIONAL REGULATOR PRTR"/>
    <property type="match status" value="1"/>
</dbReference>
<keyword evidence="3" id="KW-0804">Transcription</keyword>
<evidence type="ECO:0000259" key="4">
    <source>
        <dbReference type="PROSITE" id="PS50943"/>
    </source>
</evidence>
<keyword evidence="1" id="KW-0805">Transcription regulation</keyword>
<dbReference type="AlphaFoldDB" id="A0A2S9DRE0"/>
<dbReference type="Pfam" id="PF00717">
    <property type="entry name" value="Peptidase_S24"/>
    <property type="match status" value="1"/>
</dbReference>
<sequence>MNLSDRIKLARKKAGLTQSQLAESVGIAQTAISQLESGKTLRSSYLVQIARACGVNSTWLASGEGEMLSPEDVATYFSSELEEILRGEHEDDAALNSALRDRIEELRSASRYAPSNSLLTEEIPYLIELDDPRDPSKTVVEISVKVHLDLNTEILSKQGVLPEHVVAAAISGNSMTPVLQDGGTVVAHLRETQVVDGRMYVIDHGGQIRVKALYRLPGGGVRMKSYNTYEHPDETYSVREMEDANIRIMGRVFWGASFY</sequence>
<dbReference type="PROSITE" id="PS50943">
    <property type="entry name" value="HTH_CROC1"/>
    <property type="match status" value="1"/>
</dbReference>
<dbReference type="InterPro" id="IPR039418">
    <property type="entry name" value="LexA-like"/>
</dbReference>
<reference evidence="5 6" key="1">
    <citation type="submission" date="2017-09" db="EMBL/GenBank/DDBJ databases">
        <title>Genomic, metabolic, and phenotypic characteristics of bacterial isolates from the natural microbiome of the model nematode Caenorhabditis elegans.</title>
        <authorList>
            <person name="Zimmermann J."/>
            <person name="Obeng N."/>
            <person name="Yang W."/>
            <person name="Obeng O."/>
            <person name="Kissoyan K."/>
            <person name="Pees B."/>
            <person name="Dirksen P."/>
            <person name="Hoppner M."/>
            <person name="Franke A."/>
            <person name="Rosenstiel P."/>
            <person name="Leippe M."/>
            <person name="Dierking K."/>
            <person name="Kaleta C."/>
            <person name="Schulenburg H."/>
        </authorList>
    </citation>
    <scope>NUCLEOTIDE SEQUENCE [LARGE SCALE GENOMIC DNA]</scope>
    <source>
        <strain evidence="5 6">MYb184</strain>
    </source>
</reference>
<protein>
    <submittedName>
        <fullName evidence="5">Phage repressor protein C</fullName>
    </submittedName>
</protein>
<gene>
    <name evidence="5" type="ORF">CQ006_12505</name>
</gene>
<evidence type="ECO:0000256" key="3">
    <source>
        <dbReference type="ARBA" id="ARBA00023163"/>
    </source>
</evidence>
<evidence type="ECO:0000313" key="5">
    <source>
        <dbReference type="EMBL" id="PRC05132.1"/>
    </source>
</evidence>
<proteinExistence type="predicted"/>
<dbReference type="CDD" id="cd00093">
    <property type="entry name" value="HTH_XRE"/>
    <property type="match status" value="1"/>
</dbReference>
<name>A0A2S9DRE0_PSECE</name>
<dbReference type="Gene3D" id="1.10.260.40">
    <property type="entry name" value="lambda repressor-like DNA-binding domains"/>
    <property type="match status" value="1"/>
</dbReference>
<keyword evidence="2" id="KW-0238">DNA-binding</keyword>
<comment type="caution">
    <text evidence="5">The sequence shown here is derived from an EMBL/GenBank/DDBJ whole genome shotgun (WGS) entry which is preliminary data.</text>
</comment>
<feature type="domain" description="HTH cro/C1-type" evidence="4">
    <location>
        <begin position="7"/>
        <end position="60"/>
    </location>
</feature>
<evidence type="ECO:0000256" key="2">
    <source>
        <dbReference type="ARBA" id="ARBA00023125"/>
    </source>
</evidence>